<gene>
    <name evidence="1" type="ORF">DGUA_6G006853</name>
</gene>
<evidence type="ECO:0000313" key="1">
    <source>
        <dbReference type="EMBL" id="SPP76343.1"/>
    </source>
</evidence>
<dbReference type="AlphaFoldDB" id="A0A3B0J807"/>
<sequence length="89" mass="9317">MMKVLRAPIPSHRTPFSSSLNPIALEVVVDVERTSKVQTALQGLALAGGSSQGVGPLAPGAPLCINDGGRTVNGEWRTANGEQRLKIIN</sequence>
<dbReference type="Proteomes" id="UP000268350">
    <property type="component" value="Unassembled WGS sequence"/>
</dbReference>
<proteinExistence type="predicted"/>
<organism evidence="1 2">
    <name type="scientific">Drosophila guanche</name>
    <name type="common">Fruit fly</name>
    <dbReference type="NCBI Taxonomy" id="7266"/>
    <lineage>
        <taxon>Eukaryota</taxon>
        <taxon>Metazoa</taxon>
        <taxon>Ecdysozoa</taxon>
        <taxon>Arthropoda</taxon>
        <taxon>Hexapoda</taxon>
        <taxon>Insecta</taxon>
        <taxon>Pterygota</taxon>
        <taxon>Neoptera</taxon>
        <taxon>Endopterygota</taxon>
        <taxon>Diptera</taxon>
        <taxon>Brachycera</taxon>
        <taxon>Muscomorpha</taxon>
        <taxon>Ephydroidea</taxon>
        <taxon>Drosophilidae</taxon>
        <taxon>Drosophila</taxon>
        <taxon>Sophophora</taxon>
    </lineage>
</organism>
<protein>
    <submittedName>
        <fullName evidence="1">Uncharacterized protein</fullName>
    </submittedName>
</protein>
<dbReference type="EMBL" id="OUUW01000002">
    <property type="protein sequence ID" value="SPP76343.1"/>
    <property type="molecule type" value="Genomic_DNA"/>
</dbReference>
<evidence type="ECO:0000313" key="2">
    <source>
        <dbReference type="Proteomes" id="UP000268350"/>
    </source>
</evidence>
<keyword evidence="2" id="KW-1185">Reference proteome</keyword>
<name>A0A3B0J807_DROGU</name>
<reference evidence="2" key="1">
    <citation type="submission" date="2018-01" db="EMBL/GenBank/DDBJ databases">
        <authorList>
            <person name="Alioto T."/>
            <person name="Alioto T."/>
        </authorList>
    </citation>
    <scope>NUCLEOTIDE SEQUENCE [LARGE SCALE GENOMIC DNA]</scope>
</reference>
<accession>A0A3B0J807</accession>